<dbReference type="Proteomes" id="UP000186817">
    <property type="component" value="Unassembled WGS sequence"/>
</dbReference>
<name>A0A1Q9CMB6_SYMMI</name>
<feature type="transmembrane region" description="Helical" evidence="1">
    <location>
        <begin position="82"/>
        <end position="100"/>
    </location>
</feature>
<dbReference type="OrthoDB" id="423110at2759"/>
<feature type="signal peptide" evidence="2">
    <location>
        <begin position="1"/>
        <end position="20"/>
    </location>
</feature>
<protein>
    <submittedName>
        <fullName evidence="3">Uncharacterized protein</fullName>
    </submittedName>
</protein>
<proteinExistence type="predicted"/>
<evidence type="ECO:0000313" key="4">
    <source>
        <dbReference type="Proteomes" id="UP000186817"/>
    </source>
</evidence>
<feature type="chain" id="PRO_5013090628" evidence="2">
    <location>
        <begin position="21"/>
        <end position="101"/>
    </location>
</feature>
<keyword evidence="4" id="KW-1185">Reference proteome</keyword>
<keyword evidence="1" id="KW-0812">Transmembrane</keyword>
<keyword evidence="1" id="KW-1133">Transmembrane helix</keyword>
<keyword evidence="2" id="KW-0732">Signal</keyword>
<organism evidence="3 4">
    <name type="scientific">Symbiodinium microadriaticum</name>
    <name type="common">Dinoflagellate</name>
    <name type="synonym">Zooxanthella microadriatica</name>
    <dbReference type="NCBI Taxonomy" id="2951"/>
    <lineage>
        <taxon>Eukaryota</taxon>
        <taxon>Sar</taxon>
        <taxon>Alveolata</taxon>
        <taxon>Dinophyceae</taxon>
        <taxon>Suessiales</taxon>
        <taxon>Symbiodiniaceae</taxon>
        <taxon>Symbiodinium</taxon>
    </lineage>
</organism>
<sequence length="101" mass="11379">MAKRCRVILSLVLLLAALKATTNFSVQRLPRQAPQEPFNEKPGEPFSFFEIELPDWLMPALGADAKTDTWENRSILDFSLDYHILAGAIFGMSLFYVGLFA</sequence>
<gene>
    <name evidence="3" type="ORF">AK812_SmicGene35088</name>
</gene>
<evidence type="ECO:0000313" key="3">
    <source>
        <dbReference type="EMBL" id="OLP84068.1"/>
    </source>
</evidence>
<dbReference type="EMBL" id="LSRX01001070">
    <property type="protein sequence ID" value="OLP84068.1"/>
    <property type="molecule type" value="Genomic_DNA"/>
</dbReference>
<accession>A0A1Q9CMB6</accession>
<reference evidence="3 4" key="1">
    <citation type="submission" date="2016-02" db="EMBL/GenBank/DDBJ databases">
        <title>Genome analysis of coral dinoflagellate symbionts highlights evolutionary adaptations to a symbiotic lifestyle.</title>
        <authorList>
            <person name="Aranda M."/>
            <person name="Li Y."/>
            <person name="Liew Y.J."/>
            <person name="Baumgarten S."/>
            <person name="Simakov O."/>
            <person name="Wilson M."/>
            <person name="Piel J."/>
            <person name="Ashoor H."/>
            <person name="Bougouffa S."/>
            <person name="Bajic V.B."/>
            <person name="Ryu T."/>
            <person name="Ravasi T."/>
            <person name="Bayer T."/>
            <person name="Micklem G."/>
            <person name="Kim H."/>
            <person name="Bhak J."/>
            <person name="Lajeunesse T.C."/>
            <person name="Voolstra C.R."/>
        </authorList>
    </citation>
    <scope>NUCLEOTIDE SEQUENCE [LARGE SCALE GENOMIC DNA]</scope>
    <source>
        <strain evidence="3 4">CCMP2467</strain>
    </source>
</reference>
<comment type="caution">
    <text evidence="3">The sequence shown here is derived from an EMBL/GenBank/DDBJ whole genome shotgun (WGS) entry which is preliminary data.</text>
</comment>
<evidence type="ECO:0000256" key="2">
    <source>
        <dbReference type="SAM" id="SignalP"/>
    </source>
</evidence>
<dbReference type="AlphaFoldDB" id="A0A1Q9CMB6"/>
<keyword evidence="1" id="KW-0472">Membrane</keyword>
<evidence type="ECO:0000256" key="1">
    <source>
        <dbReference type="SAM" id="Phobius"/>
    </source>
</evidence>